<feature type="transmembrane region" description="Helical" evidence="6">
    <location>
        <begin position="340"/>
        <end position="363"/>
    </location>
</feature>
<dbReference type="InterPro" id="IPR022596">
    <property type="entry name" value="GPR1/2/3_C"/>
</dbReference>
<dbReference type="Gene3D" id="1.20.1070.10">
    <property type="entry name" value="Rhodopsin 7-helix transmembrane proteins"/>
    <property type="match status" value="1"/>
</dbReference>
<dbReference type="PANTHER" id="PTHR23112">
    <property type="entry name" value="G PROTEIN-COUPLED RECEPTOR 157-RELATED"/>
    <property type="match status" value="1"/>
</dbReference>
<dbReference type="InterPro" id="IPR023041">
    <property type="entry name" value="Glucose_rcpt_Git3-like_N"/>
</dbReference>
<evidence type="ECO:0000256" key="3">
    <source>
        <dbReference type="ARBA" id="ARBA00022989"/>
    </source>
</evidence>
<organism evidence="9">
    <name type="scientific">Bionectria ochroleuca</name>
    <name type="common">Gliocladium roseum</name>
    <dbReference type="NCBI Taxonomy" id="29856"/>
    <lineage>
        <taxon>Eukaryota</taxon>
        <taxon>Fungi</taxon>
        <taxon>Dikarya</taxon>
        <taxon>Ascomycota</taxon>
        <taxon>Pezizomycotina</taxon>
        <taxon>Sordariomycetes</taxon>
        <taxon>Hypocreomycetidae</taxon>
        <taxon>Hypocreales</taxon>
        <taxon>Bionectriaceae</taxon>
        <taxon>Clonostachys</taxon>
    </lineage>
</organism>
<name>A0A0B7JQ29_BIOOC</name>
<protein>
    <recommendedName>
        <fullName evidence="10">Glucose receptor Git3 N-terminal domain-containing protein</fullName>
    </recommendedName>
</protein>
<keyword evidence="3 6" id="KW-1133">Transmembrane helix</keyword>
<feature type="region of interest" description="Disordered" evidence="5">
    <location>
        <begin position="237"/>
        <end position="301"/>
    </location>
</feature>
<keyword evidence="4 6" id="KW-0472">Membrane</keyword>
<feature type="domain" description="G protein-coupled receptor GPR1/2/3 C-terminal" evidence="8">
    <location>
        <begin position="311"/>
        <end position="366"/>
    </location>
</feature>
<feature type="transmembrane region" description="Helical" evidence="6">
    <location>
        <begin position="47"/>
        <end position="70"/>
    </location>
</feature>
<feature type="transmembrane region" description="Helical" evidence="6">
    <location>
        <begin position="130"/>
        <end position="156"/>
    </location>
</feature>
<evidence type="ECO:0000256" key="6">
    <source>
        <dbReference type="SAM" id="Phobius"/>
    </source>
</evidence>
<feature type="compositionally biased region" description="Polar residues" evidence="5">
    <location>
        <begin position="237"/>
        <end position="254"/>
    </location>
</feature>
<evidence type="ECO:0000259" key="8">
    <source>
        <dbReference type="Pfam" id="PF11970"/>
    </source>
</evidence>
<gene>
    <name evidence="9" type="ORF">BN869_000000840_1</name>
</gene>
<reference evidence="9" key="1">
    <citation type="submission" date="2015-01" db="EMBL/GenBank/DDBJ databases">
        <authorList>
            <person name="Durling Mikael"/>
        </authorList>
    </citation>
    <scope>NUCLEOTIDE SEQUENCE</scope>
</reference>
<evidence type="ECO:0000256" key="1">
    <source>
        <dbReference type="ARBA" id="ARBA00004141"/>
    </source>
</evidence>
<dbReference type="EMBL" id="CDPU01000001">
    <property type="protein sequence ID" value="CEO44785.1"/>
    <property type="molecule type" value="Genomic_DNA"/>
</dbReference>
<dbReference type="Pfam" id="PF11710">
    <property type="entry name" value="Git3"/>
    <property type="match status" value="1"/>
</dbReference>
<evidence type="ECO:0008006" key="10">
    <source>
        <dbReference type="Google" id="ProtNLM"/>
    </source>
</evidence>
<dbReference type="Pfam" id="PF11970">
    <property type="entry name" value="GPR_Gpa2_C"/>
    <property type="match status" value="1"/>
</dbReference>
<evidence type="ECO:0000259" key="7">
    <source>
        <dbReference type="Pfam" id="PF11710"/>
    </source>
</evidence>
<comment type="subcellular location">
    <subcellularLocation>
        <location evidence="1">Membrane</location>
        <topology evidence="1">Multi-pass membrane protein</topology>
    </subcellularLocation>
</comment>
<feature type="transmembrane region" description="Helical" evidence="6">
    <location>
        <begin position="176"/>
        <end position="195"/>
    </location>
</feature>
<feature type="transmembrane region" description="Helical" evidence="6">
    <location>
        <begin position="310"/>
        <end position="328"/>
    </location>
</feature>
<feature type="compositionally biased region" description="Polar residues" evidence="5">
    <location>
        <begin position="266"/>
        <end position="296"/>
    </location>
</feature>
<dbReference type="SUPFAM" id="SSF81321">
    <property type="entry name" value="Family A G protein-coupled receptor-like"/>
    <property type="match status" value="1"/>
</dbReference>
<keyword evidence="2 6" id="KW-0812">Transmembrane</keyword>
<dbReference type="PANTHER" id="PTHR23112:SF37">
    <property type="entry name" value="G PROTEIN-COUPLED RECEPTOR GPR1"/>
    <property type="match status" value="1"/>
</dbReference>
<sequence length="386" mass="42284">MREGYVKLDLAVSIPTFVGSSLSFLAASTVLLLQLIYPPGRHFRHALIVNLLISDLMNSLGNTISGAYFLSQGSTPATNANPSAACMVNAWVNQLSVQTIDFNILTISVIVLISVVRTHWISNLSTRAQIFFCAGAWIPGLITSNVALGLNSYGFVSGNWCWIRTDRLDLRYGLTHGWRLAIFFATIAIYTCIYVQIKRIYGKVRAIGGTFDISIESQTRDAELGLPYTSDSHQILPSGPASLSQENGNQQHVNSRGLENPVGNLHPSSSGQTSASGPRSVAPLSSQPSFTPTLKSQEFMPPPPNIQKMLLMNGYPIAYIILWIPGIANRLVESTAGSSPQWLSILQASTQFIGLINALTYGLSEQMKRRAWESWKHRHDFTKANG</sequence>
<accession>A0A0B7JQ29</accession>
<evidence type="ECO:0000313" key="9">
    <source>
        <dbReference type="EMBL" id="CEO44785.1"/>
    </source>
</evidence>
<feature type="transmembrane region" description="Helical" evidence="6">
    <location>
        <begin position="100"/>
        <end position="118"/>
    </location>
</feature>
<dbReference type="GO" id="GO:0005886">
    <property type="term" value="C:plasma membrane"/>
    <property type="evidence" value="ECO:0007669"/>
    <property type="project" value="TreeGrafter"/>
</dbReference>
<evidence type="ECO:0000256" key="2">
    <source>
        <dbReference type="ARBA" id="ARBA00022692"/>
    </source>
</evidence>
<dbReference type="AlphaFoldDB" id="A0A0B7JQ29"/>
<dbReference type="GO" id="GO:0007189">
    <property type="term" value="P:adenylate cyclase-activating G protein-coupled receptor signaling pathway"/>
    <property type="evidence" value="ECO:0007669"/>
    <property type="project" value="TreeGrafter"/>
</dbReference>
<proteinExistence type="predicted"/>
<evidence type="ECO:0000256" key="4">
    <source>
        <dbReference type="ARBA" id="ARBA00023136"/>
    </source>
</evidence>
<feature type="transmembrane region" description="Helical" evidence="6">
    <location>
        <begin position="12"/>
        <end position="35"/>
    </location>
</feature>
<feature type="domain" description="Glucose receptor Git3-like N-terminal" evidence="7">
    <location>
        <begin position="16"/>
        <end position="202"/>
    </location>
</feature>
<evidence type="ECO:0000256" key="5">
    <source>
        <dbReference type="SAM" id="MobiDB-lite"/>
    </source>
</evidence>
<dbReference type="GO" id="GO:0004930">
    <property type="term" value="F:G protein-coupled receptor activity"/>
    <property type="evidence" value="ECO:0007669"/>
    <property type="project" value="TreeGrafter"/>
</dbReference>